<organism evidence="3 4">
    <name type="scientific">Mycolicibacterium litorale</name>
    <dbReference type="NCBI Taxonomy" id="758802"/>
    <lineage>
        <taxon>Bacteria</taxon>
        <taxon>Bacillati</taxon>
        <taxon>Actinomycetota</taxon>
        <taxon>Actinomycetes</taxon>
        <taxon>Mycobacteriales</taxon>
        <taxon>Mycobacteriaceae</taxon>
        <taxon>Mycolicibacterium</taxon>
    </lineage>
</organism>
<feature type="transmembrane region" description="Helical" evidence="1">
    <location>
        <begin position="368"/>
        <end position="392"/>
    </location>
</feature>
<dbReference type="InterPro" id="IPR046303">
    <property type="entry name" value="DUF6418"/>
</dbReference>
<feature type="transmembrane region" description="Helical" evidence="1">
    <location>
        <begin position="155"/>
        <end position="181"/>
    </location>
</feature>
<dbReference type="AlphaFoldDB" id="A0A6S6P2X7"/>
<proteinExistence type="predicted"/>
<feature type="transmembrane region" description="Helical" evidence="1">
    <location>
        <begin position="404"/>
        <end position="421"/>
    </location>
</feature>
<dbReference type="RefSeq" id="WP_185294645.1">
    <property type="nucleotide sequence ID" value="NZ_AP023287.1"/>
</dbReference>
<feature type="transmembrane region" description="Helical" evidence="1">
    <location>
        <begin position="343"/>
        <end position="361"/>
    </location>
</feature>
<feature type="transmembrane region" description="Helical" evidence="1">
    <location>
        <begin position="6"/>
        <end position="23"/>
    </location>
</feature>
<reference evidence="3 4" key="1">
    <citation type="submission" date="2020-07" db="EMBL/GenBank/DDBJ databases">
        <title>Complete genome sequence of Mycolicibacterium litorale like strain isolated from cardiac implantable electronic device infection.</title>
        <authorList>
            <person name="Fukano H."/>
            <person name="Miyama H."/>
            <person name="Hoshino Y."/>
        </authorList>
    </citation>
    <scope>NUCLEOTIDE SEQUENCE [LARGE SCALE GENOMIC DNA]</scope>
    <source>
        <strain evidence="3 4">NIIDNTM18</strain>
    </source>
</reference>
<keyword evidence="1" id="KW-1133">Transmembrane helix</keyword>
<keyword evidence="1" id="KW-0472">Membrane</keyword>
<feature type="transmembrane region" description="Helical" evidence="1">
    <location>
        <begin position="73"/>
        <end position="94"/>
    </location>
</feature>
<dbReference type="EMBL" id="AP023287">
    <property type="protein sequence ID" value="BCI51717.1"/>
    <property type="molecule type" value="Genomic_DNA"/>
</dbReference>
<gene>
    <name evidence="3" type="ORF">NIIDNTM18_09950</name>
</gene>
<evidence type="ECO:0000313" key="4">
    <source>
        <dbReference type="Proteomes" id="UP000515734"/>
    </source>
</evidence>
<evidence type="ECO:0000259" key="2">
    <source>
        <dbReference type="Pfam" id="PF19982"/>
    </source>
</evidence>
<dbReference type="Proteomes" id="UP000515734">
    <property type="component" value="Chromosome"/>
</dbReference>
<feature type="transmembrane region" description="Helical" evidence="1">
    <location>
        <begin position="115"/>
        <end position="135"/>
    </location>
</feature>
<keyword evidence="1" id="KW-0812">Transmembrane</keyword>
<dbReference type="Pfam" id="PF19982">
    <property type="entry name" value="DUF6418"/>
    <property type="match status" value="1"/>
</dbReference>
<name>A0A6S6P2X7_9MYCO</name>
<feature type="transmembrane region" description="Helical" evidence="1">
    <location>
        <begin position="216"/>
        <end position="233"/>
    </location>
</feature>
<feature type="transmembrane region" description="Helical" evidence="1">
    <location>
        <begin position="193"/>
        <end position="210"/>
    </location>
</feature>
<protein>
    <recommendedName>
        <fullName evidence="2">DUF6418 domain-containing protein</fullName>
    </recommendedName>
</protein>
<feature type="domain" description="DUF6418" evidence="2">
    <location>
        <begin position="315"/>
        <end position="412"/>
    </location>
</feature>
<evidence type="ECO:0000313" key="3">
    <source>
        <dbReference type="EMBL" id="BCI51717.1"/>
    </source>
</evidence>
<accession>A0A6S6P2X7</accession>
<feature type="transmembrane region" description="Helical" evidence="1">
    <location>
        <begin position="242"/>
        <end position="259"/>
    </location>
</feature>
<evidence type="ECO:0000256" key="1">
    <source>
        <dbReference type="SAM" id="Phobius"/>
    </source>
</evidence>
<sequence>MTFWEVAPALIVFFVGAGLYIKICLHFPPALVLGIVAYSMISKSASVAYLESAEVYLIEVDMVSHLVGATPRLIFYNLFIFAIAISIIRWIIAWQRPAIATRLANFGTAAYNGELRLALLISSALLVVQVMNALASPPYALPGSDINRQQFWANIRFAPIADMVGVLAIFVPAIAGAALAYGTVTNQRYFRRFSITLMLVYGVFFILTGARFHGPLMALLFWLSSYWIVLWAFGRKLYVKRMGLWLTVAVTAFLVVGYFEIADRGITEMTGSAWDGMLYRVFALQGNVSFAADVLTGEGESHSAALLLGDMATTLQAYMPTGLAQAYLDKGVNLAGSLPGNSIFVFGYWFGLIPMAIYAVLLGLIAGAYVYIILSGHFVLILPSSYLCLWAYTGYTQGSFAPFLDYKLLLFVGLIIGWLAFARSARHRQRPVRPHTSSATEVRS</sequence>